<proteinExistence type="predicted"/>
<dbReference type="PANTHER" id="PTHR30419:SF2">
    <property type="entry name" value="LYSR FAMILY TRANSCRIPTIONAL REGULATOR"/>
    <property type="match status" value="1"/>
</dbReference>
<organism evidence="3 4">
    <name type="scientific">Ralstonia solanacearum</name>
    <name type="common">Pseudomonas solanacearum</name>
    <dbReference type="NCBI Taxonomy" id="305"/>
    <lineage>
        <taxon>Bacteria</taxon>
        <taxon>Pseudomonadati</taxon>
        <taxon>Pseudomonadota</taxon>
        <taxon>Betaproteobacteria</taxon>
        <taxon>Burkholderiales</taxon>
        <taxon>Burkholderiaceae</taxon>
        <taxon>Ralstonia</taxon>
        <taxon>Ralstonia solanacearum species complex</taxon>
    </lineage>
</organism>
<dbReference type="EMBL" id="CP022759">
    <property type="protein sequence ID" value="AXV81556.1"/>
    <property type="molecule type" value="Genomic_DNA"/>
</dbReference>
<dbReference type="PANTHER" id="PTHR30419">
    <property type="entry name" value="HTH-TYPE TRANSCRIPTIONAL REGULATOR YBHD"/>
    <property type="match status" value="1"/>
</dbReference>
<dbReference type="Proteomes" id="UP000261758">
    <property type="component" value="Chromosome"/>
</dbReference>
<accession>A0AAD0S6M7</accession>
<evidence type="ECO:0000259" key="2">
    <source>
        <dbReference type="Pfam" id="PF03466"/>
    </source>
</evidence>
<dbReference type="AlphaFoldDB" id="A0AAD0S6M7"/>
<gene>
    <name evidence="3" type="ORF">CJO77_08325</name>
</gene>
<reference evidence="3 4" key="1">
    <citation type="submission" date="2017-08" db="EMBL/GenBank/DDBJ databases">
        <title>Genome sequences of Ralstonia solanacearum Species Complex (RSSC) isolated from Potato bacterial wilts in Korea.</title>
        <authorList>
            <person name="Cho H."/>
            <person name="Song E.-S."/>
            <person name="Lee Y.K."/>
            <person name="Lee S."/>
            <person name="Lee S.-W."/>
            <person name="Jo A."/>
            <person name="Kim J.-G."/>
            <person name="Hwang I."/>
        </authorList>
    </citation>
    <scope>NUCLEOTIDE SEQUENCE [LARGE SCALE GENOMIC DNA]</scope>
    <source>
        <strain evidence="3 4">T98</strain>
    </source>
</reference>
<feature type="region of interest" description="Disordered" evidence="1">
    <location>
        <begin position="132"/>
        <end position="151"/>
    </location>
</feature>
<evidence type="ECO:0000256" key="1">
    <source>
        <dbReference type="SAM" id="MobiDB-lite"/>
    </source>
</evidence>
<dbReference type="GO" id="GO:0005829">
    <property type="term" value="C:cytosol"/>
    <property type="evidence" value="ECO:0007669"/>
    <property type="project" value="TreeGrafter"/>
</dbReference>
<evidence type="ECO:0000313" key="3">
    <source>
        <dbReference type="EMBL" id="AXV81556.1"/>
    </source>
</evidence>
<dbReference type="SUPFAM" id="SSF53850">
    <property type="entry name" value="Periplasmic binding protein-like II"/>
    <property type="match status" value="1"/>
</dbReference>
<dbReference type="InterPro" id="IPR005119">
    <property type="entry name" value="LysR_subst-bd"/>
</dbReference>
<dbReference type="GO" id="GO:0006355">
    <property type="term" value="P:regulation of DNA-templated transcription"/>
    <property type="evidence" value="ECO:0007669"/>
    <property type="project" value="TreeGrafter"/>
</dbReference>
<dbReference type="Pfam" id="PF03466">
    <property type="entry name" value="LysR_substrate"/>
    <property type="match status" value="1"/>
</dbReference>
<dbReference type="Gene3D" id="3.40.190.290">
    <property type="match status" value="1"/>
</dbReference>
<dbReference type="InterPro" id="IPR050950">
    <property type="entry name" value="HTH-type_LysR_regulators"/>
</dbReference>
<sequence length="151" mass="16294">MSKNKIAANLNAHCRFEDTLEFDHIGLPAQTAVYTMLSRYAAIIGQPLKYRAVVSTFDASLRCVRANLGLAIAPREIAEPIAPILGIEVVPLSDDWARRRFALCFRSMASLSPAARVLVEHLTACVAGEDATTAKDTPTGKRAARKASTAP</sequence>
<protein>
    <recommendedName>
        <fullName evidence="2">LysR substrate-binding domain-containing protein</fullName>
    </recommendedName>
</protein>
<evidence type="ECO:0000313" key="4">
    <source>
        <dbReference type="Proteomes" id="UP000261758"/>
    </source>
</evidence>
<name>A0AAD0S6M7_RALSL</name>
<feature type="domain" description="LysR substrate-binding" evidence="2">
    <location>
        <begin position="12"/>
        <end position="123"/>
    </location>
</feature>